<dbReference type="InterPro" id="IPR037522">
    <property type="entry name" value="HD_GYP_dom"/>
</dbReference>
<dbReference type="InterPro" id="IPR021812">
    <property type="entry name" value="DUF3391"/>
</dbReference>
<evidence type="ECO:0000313" key="2">
    <source>
        <dbReference type="EMBL" id="GGZ52401.1"/>
    </source>
</evidence>
<feature type="domain" description="HD-GYP" evidence="1">
    <location>
        <begin position="151"/>
        <end position="346"/>
    </location>
</feature>
<accession>A0ABQ3BRB8</accession>
<dbReference type="InterPro" id="IPR003607">
    <property type="entry name" value="HD/PDEase_dom"/>
</dbReference>
<reference evidence="3" key="1">
    <citation type="journal article" date="2019" name="Int. J. Syst. Evol. Microbiol.">
        <title>The Global Catalogue of Microorganisms (GCM) 10K type strain sequencing project: providing services to taxonomists for standard genome sequencing and annotation.</title>
        <authorList>
            <consortium name="The Broad Institute Genomics Platform"/>
            <consortium name="The Broad Institute Genome Sequencing Center for Infectious Disease"/>
            <person name="Wu L."/>
            <person name="Ma J."/>
        </authorList>
    </citation>
    <scope>NUCLEOTIDE SEQUENCE [LARGE SCALE GENOMIC DNA]</scope>
    <source>
        <strain evidence="3">KCTC 22558</strain>
    </source>
</reference>
<dbReference type="EMBL" id="BMXY01000001">
    <property type="protein sequence ID" value="GGZ52401.1"/>
    <property type="molecule type" value="Genomic_DNA"/>
</dbReference>
<dbReference type="PANTHER" id="PTHR43155">
    <property type="entry name" value="CYCLIC DI-GMP PHOSPHODIESTERASE PA4108-RELATED"/>
    <property type="match status" value="1"/>
</dbReference>
<dbReference type="RefSeq" id="WP_189446456.1">
    <property type="nucleotide sequence ID" value="NZ_BMXY01000001.1"/>
</dbReference>
<dbReference type="Gene3D" id="1.10.3210.10">
    <property type="entry name" value="Hypothetical protein af1432"/>
    <property type="match status" value="1"/>
</dbReference>
<dbReference type="PANTHER" id="PTHR43155:SF2">
    <property type="entry name" value="CYCLIC DI-GMP PHOSPHODIESTERASE PA4108"/>
    <property type="match status" value="1"/>
</dbReference>
<dbReference type="PROSITE" id="PS51832">
    <property type="entry name" value="HD_GYP"/>
    <property type="match status" value="1"/>
</dbReference>
<name>A0ABQ3BRB8_9GAMM</name>
<sequence>MQIEEREIEADQVRLGMFVSRLDRPWTETPFPLQGFEVRELDEITQLRHYCRRVWIDVELSALGGRMRPQVLATPTTAAAPQPPAPRRERADTRIGAVRYEDRVEFERELPAARDALESAVATIGGMVDQARGHQPILPDVAHAAACPIVDSVLRNADAVFWLNSLRRRDGYAYSHALNCATLAAAFGRHLGLAQDFLVELAIGAMLMDIGKTQVPDTLLQHPGPLDAMSMARVRRHVELGTQALGDGAFSQIVREVVAGHHERIDGSGYPLRRSARDIPLHVRIAAIIDSFDAMTSARPHAPAMARHVALQELYRLRDTRYHAELIEQFISCLGVYPTGSLAELNTGEIVAVMSQNAARRLRPRVLVLTDTDGRMMPSFRTLDLLDTSTEIEIRRPLPDRHAGIDLAELYL</sequence>
<organism evidence="2 3">
    <name type="scientific">Cognatilysobacter xinjiangensis</name>
    <dbReference type="NCBI Taxonomy" id="546892"/>
    <lineage>
        <taxon>Bacteria</taxon>
        <taxon>Pseudomonadati</taxon>
        <taxon>Pseudomonadota</taxon>
        <taxon>Gammaproteobacteria</taxon>
        <taxon>Lysobacterales</taxon>
        <taxon>Lysobacteraceae</taxon>
        <taxon>Cognatilysobacter</taxon>
    </lineage>
</organism>
<dbReference type="Proteomes" id="UP000643403">
    <property type="component" value="Unassembled WGS sequence"/>
</dbReference>
<dbReference type="CDD" id="cd00077">
    <property type="entry name" value="HDc"/>
    <property type="match status" value="1"/>
</dbReference>
<dbReference type="Pfam" id="PF13487">
    <property type="entry name" value="HD_5"/>
    <property type="match status" value="1"/>
</dbReference>
<dbReference type="SMART" id="SM00471">
    <property type="entry name" value="HDc"/>
    <property type="match status" value="1"/>
</dbReference>
<dbReference type="Pfam" id="PF11871">
    <property type="entry name" value="DUF3391"/>
    <property type="match status" value="1"/>
</dbReference>
<evidence type="ECO:0000259" key="1">
    <source>
        <dbReference type="PROSITE" id="PS51832"/>
    </source>
</evidence>
<comment type="caution">
    <text evidence="2">The sequence shown here is derived from an EMBL/GenBank/DDBJ whole genome shotgun (WGS) entry which is preliminary data.</text>
</comment>
<proteinExistence type="predicted"/>
<gene>
    <name evidence="2" type="ORF">GCM10008101_01830</name>
</gene>
<keyword evidence="3" id="KW-1185">Reference proteome</keyword>
<protein>
    <recommendedName>
        <fullName evidence="1">HD-GYP domain-containing protein</fullName>
    </recommendedName>
</protein>
<dbReference type="SUPFAM" id="SSF109604">
    <property type="entry name" value="HD-domain/PDEase-like"/>
    <property type="match status" value="1"/>
</dbReference>
<evidence type="ECO:0000313" key="3">
    <source>
        <dbReference type="Proteomes" id="UP000643403"/>
    </source>
</evidence>